<name>A0ABP0TBX6_9BRYO</name>
<dbReference type="SUPFAM" id="SSF69065">
    <property type="entry name" value="RNase III domain-like"/>
    <property type="match status" value="2"/>
</dbReference>
<keyword evidence="7" id="KW-1185">Reference proteome</keyword>
<dbReference type="PROSITE" id="PS51295">
    <property type="entry name" value="CRM"/>
    <property type="match status" value="1"/>
</dbReference>
<dbReference type="SMART" id="SM00535">
    <property type="entry name" value="RIBOc"/>
    <property type="match status" value="1"/>
</dbReference>
<dbReference type="Pfam" id="PF01985">
    <property type="entry name" value="CRS1_YhbY"/>
    <property type="match status" value="1"/>
</dbReference>
<dbReference type="SMART" id="SM01103">
    <property type="entry name" value="CRS1_YhbY"/>
    <property type="match status" value="1"/>
</dbReference>
<proteinExistence type="predicted"/>
<evidence type="ECO:0000313" key="7">
    <source>
        <dbReference type="Proteomes" id="UP001497512"/>
    </source>
</evidence>
<dbReference type="PANTHER" id="PTHR31426:SF2">
    <property type="entry name" value="OS01G0958400 PROTEIN"/>
    <property type="match status" value="1"/>
</dbReference>
<evidence type="ECO:0000259" key="5">
    <source>
        <dbReference type="PROSITE" id="PS51295"/>
    </source>
</evidence>
<accession>A0ABP0TBX6</accession>
<organism evidence="6 7">
    <name type="scientific">Sphagnum troendelagicum</name>
    <dbReference type="NCBI Taxonomy" id="128251"/>
    <lineage>
        <taxon>Eukaryota</taxon>
        <taxon>Viridiplantae</taxon>
        <taxon>Streptophyta</taxon>
        <taxon>Embryophyta</taxon>
        <taxon>Bryophyta</taxon>
        <taxon>Sphagnophytina</taxon>
        <taxon>Sphagnopsida</taxon>
        <taxon>Sphagnales</taxon>
        <taxon>Sphagnaceae</taxon>
        <taxon>Sphagnum</taxon>
    </lineage>
</organism>
<evidence type="ECO:0000256" key="1">
    <source>
        <dbReference type="ARBA" id="ARBA00022884"/>
    </source>
</evidence>
<dbReference type="PROSITE" id="PS50142">
    <property type="entry name" value="RNASE_3_2"/>
    <property type="match status" value="1"/>
</dbReference>
<gene>
    <name evidence="6" type="ORF">CSSPTR1EN2_LOCUS1594</name>
</gene>
<dbReference type="CDD" id="cd00593">
    <property type="entry name" value="RIBOc"/>
    <property type="match status" value="2"/>
</dbReference>
<keyword evidence="1 2" id="KW-0694">RNA-binding</keyword>
<dbReference type="InterPro" id="IPR036389">
    <property type="entry name" value="RNase_III_sf"/>
</dbReference>
<dbReference type="InterPro" id="IPR035920">
    <property type="entry name" value="YhbY-like_sf"/>
</dbReference>
<dbReference type="Gene3D" id="1.10.1520.10">
    <property type="entry name" value="Ribonuclease III domain"/>
    <property type="match status" value="2"/>
</dbReference>
<dbReference type="EMBL" id="OZ019893">
    <property type="protein sequence ID" value="CAK9191845.1"/>
    <property type="molecule type" value="Genomic_DNA"/>
</dbReference>
<dbReference type="InterPro" id="IPR040286">
    <property type="entry name" value="At3g25440-like"/>
</dbReference>
<feature type="region of interest" description="Disordered" evidence="3">
    <location>
        <begin position="354"/>
        <end position="377"/>
    </location>
</feature>
<dbReference type="InterPro" id="IPR001890">
    <property type="entry name" value="RNA-binding_CRM"/>
</dbReference>
<dbReference type="InterPro" id="IPR000999">
    <property type="entry name" value="RNase_III_dom"/>
</dbReference>
<dbReference type="PANTHER" id="PTHR31426">
    <property type="entry name" value="GROUP II INTRON SPLICING FACTOR CRS1-LIKE"/>
    <property type="match status" value="1"/>
</dbReference>
<feature type="domain" description="CRM" evidence="5">
    <location>
        <begin position="209"/>
        <end position="306"/>
    </location>
</feature>
<evidence type="ECO:0000259" key="4">
    <source>
        <dbReference type="PROSITE" id="PS50142"/>
    </source>
</evidence>
<sequence>MVHRAAPGVVVGRLARQGLGLVRNRLNCFYSGAAAAAVVAEEPLPRACLVGGGDKDKDLERRSLSTECSSQTPSWFNVSRSLMQQLLGHGAATRHGSLPGGEVGKQLFVSRPTYLSSSPVRHPVLSIAGIRFKGTKTRKKGPKKKKAKEVRMKLKRIRMERKARKAAMSPEETLEYRIAKQKKKIMLHEEQLKKKYQLPEFPECDPDPETLTPEQLYTLKKLGYKNKNYVPVGRRGIYGGTIQNMHMHWKKHETVRLCCDNFPKEKIKAMGEQLERLSGGIVIDIHQAKTIIMWRGRNYKRPKNDIPEVFKNFNKRKALLKSKHEQAINSLRDSIQRWEKDLRDLRADIARKKAKDSRWAAENPGVPNPEPAYQHADQQQQKFEYNSDDDDFSDSATIYDSDGKVLEEYTESDDSQSDGGGIYESDGKELQQYSVSDSESDDGTVLDEVYGLHSENYDSPVVVYAQAASKLAQAKSPPKPRPRKPRVILKAPLDDTRLAEKFLNSPQLSLKSFPLLSSCLPSVSLNDLDKAWMEENLLEAKDALGLASLEVEEDTPGAHLDTLLYLAFQHEASQRAKKAPYVRKAHSRLAFLGQFVVELAFAELFLQMFPRETTGSLRERVFGLTSKKVLPSWIIAASMDRLVYPNEDLDCVKREIREPICRSVFWALLGAIYLTLGMPEVYRVLFEVFGMDVDAKTCQPKMRNVQDLDYLSPELDGKRLTWQEICFYQPLPGTLFSEPRLFRACVPPGMHRFRGNLWEAESLQHVKHILGYPLPVADTDSETTKARNTELELGLQLCFLHPSAYKMEHPRFTFERLEYLGSKIQDVIMAERLLMKHLDGPGVWLAEKHRRLLMNRLCGRYLRDKKLHHYIIYGEERKEAFERARRLRNFSTTGVSQAIHGLGYAVYGRPEVRRLMFRVFNFEQTESPI</sequence>
<evidence type="ECO:0000256" key="3">
    <source>
        <dbReference type="SAM" id="MobiDB-lite"/>
    </source>
</evidence>
<evidence type="ECO:0000256" key="2">
    <source>
        <dbReference type="PROSITE-ProRule" id="PRU00626"/>
    </source>
</evidence>
<feature type="domain" description="RNase III" evidence="4">
    <location>
        <begin position="563"/>
        <end position="677"/>
    </location>
</feature>
<dbReference type="Proteomes" id="UP001497512">
    <property type="component" value="Chromosome 1"/>
</dbReference>
<dbReference type="Gene3D" id="3.30.110.60">
    <property type="entry name" value="YhbY-like"/>
    <property type="match status" value="1"/>
</dbReference>
<reference evidence="6 7" key="1">
    <citation type="submission" date="2024-02" db="EMBL/GenBank/DDBJ databases">
        <authorList>
            <consortium name="ELIXIR-Norway"/>
            <consortium name="Elixir Norway"/>
        </authorList>
    </citation>
    <scope>NUCLEOTIDE SEQUENCE [LARGE SCALE GENOMIC DNA]</scope>
</reference>
<protein>
    <submittedName>
        <fullName evidence="6">Uncharacterized protein</fullName>
    </submittedName>
</protein>
<evidence type="ECO:0000313" key="6">
    <source>
        <dbReference type="EMBL" id="CAK9191845.1"/>
    </source>
</evidence>
<dbReference type="SUPFAM" id="SSF75471">
    <property type="entry name" value="YhbY-like"/>
    <property type="match status" value="1"/>
</dbReference>